<sequence length="90" mass="10135">MIPKIKVSLPIYHGVNDDDLAKGAGHLKETALPIGGCGNHSVLCAHRGLPTAKLFTDLDKLNKGDKFYINILNERHTYISQYNYYFPIYL</sequence>
<dbReference type="AlphaFoldDB" id="A0A7X2MZB4"/>
<keyword evidence="3" id="KW-1185">Reference proteome</keyword>
<accession>A0A7X2MZB4</accession>
<dbReference type="Gene3D" id="2.40.260.10">
    <property type="entry name" value="Sortase"/>
    <property type="match status" value="1"/>
</dbReference>
<proteinExistence type="predicted"/>
<dbReference type="InterPro" id="IPR005754">
    <property type="entry name" value="Sortase"/>
</dbReference>
<dbReference type="EMBL" id="VULX01000010">
    <property type="protein sequence ID" value="MSR91370.1"/>
    <property type="molecule type" value="Genomic_DNA"/>
</dbReference>
<organism evidence="2 3">
    <name type="scientific">Inconstantimicrobium porci</name>
    <dbReference type="NCBI Taxonomy" id="2652291"/>
    <lineage>
        <taxon>Bacteria</taxon>
        <taxon>Bacillati</taxon>
        <taxon>Bacillota</taxon>
        <taxon>Clostridia</taxon>
        <taxon>Eubacteriales</taxon>
        <taxon>Clostridiaceae</taxon>
        <taxon>Inconstantimicrobium</taxon>
    </lineage>
</organism>
<keyword evidence="1" id="KW-0378">Hydrolase</keyword>
<dbReference type="Proteomes" id="UP000460287">
    <property type="component" value="Unassembled WGS sequence"/>
</dbReference>
<evidence type="ECO:0000313" key="3">
    <source>
        <dbReference type="Proteomes" id="UP000460287"/>
    </source>
</evidence>
<dbReference type="CDD" id="cd05827">
    <property type="entry name" value="Sortase_C"/>
    <property type="match status" value="1"/>
</dbReference>
<gene>
    <name evidence="2" type="ORF">FYJ33_08070</name>
</gene>
<dbReference type="SUPFAM" id="SSF63817">
    <property type="entry name" value="Sortase"/>
    <property type="match status" value="1"/>
</dbReference>
<evidence type="ECO:0000256" key="1">
    <source>
        <dbReference type="ARBA" id="ARBA00022801"/>
    </source>
</evidence>
<dbReference type="InterPro" id="IPR042002">
    <property type="entry name" value="Sortase_C"/>
</dbReference>
<dbReference type="InterPro" id="IPR023365">
    <property type="entry name" value="Sortase_dom-sf"/>
</dbReference>
<dbReference type="Pfam" id="PF04203">
    <property type="entry name" value="Sortase"/>
    <property type="match status" value="1"/>
</dbReference>
<evidence type="ECO:0000313" key="2">
    <source>
        <dbReference type="EMBL" id="MSR91370.1"/>
    </source>
</evidence>
<reference evidence="2 3" key="1">
    <citation type="submission" date="2019-08" db="EMBL/GenBank/DDBJ databases">
        <title>In-depth cultivation of the pig gut microbiome towards novel bacterial diversity and tailored functional studies.</title>
        <authorList>
            <person name="Wylensek D."/>
            <person name="Hitch T.C.A."/>
            <person name="Clavel T."/>
        </authorList>
    </citation>
    <scope>NUCLEOTIDE SEQUENCE [LARGE SCALE GENOMIC DNA]</scope>
    <source>
        <strain evidence="2 3">WCA-383-APC-5B</strain>
    </source>
</reference>
<dbReference type="RefSeq" id="WP_154531262.1">
    <property type="nucleotide sequence ID" value="NZ_JAXFSD010000038.1"/>
</dbReference>
<dbReference type="GO" id="GO:0016787">
    <property type="term" value="F:hydrolase activity"/>
    <property type="evidence" value="ECO:0007669"/>
    <property type="project" value="UniProtKB-KW"/>
</dbReference>
<comment type="caution">
    <text evidence="2">The sequence shown here is derived from an EMBL/GenBank/DDBJ whole genome shotgun (WGS) entry which is preliminary data.</text>
</comment>
<protein>
    <submittedName>
        <fullName evidence="2">Class C sortase</fullName>
    </submittedName>
</protein>
<dbReference type="NCBIfam" id="TIGR01076">
    <property type="entry name" value="sortase_fam"/>
    <property type="match status" value="1"/>
</dbReference>
<name>A0A7X2MZB4_9CLOT</name>